<feature type="region of interest" description="Disordered" evidence="1">
    <location>
        <begin position="1"/>
        <end position="74"/>
    </location>
</feature>
<proteinExistence type="predicted"/>
<evidence type="ECO:0000256" key="1">
    <source>
        <dbReference type="SAM" id="MobiDB-lite"/>
    </source>
</evidence>
<dbReference type="EMBL" id="OX459124">
    <property type="protein sequence ID" value="CAI9112497.1"/>
    <property type="molecule type" value="Genomic_DNA"/>
</dbReference>
<keyword evidence="3" id="KW-1185">Reference proteome</keyword>
<name>A0AAV1DXE9_OLDCO</name>
<feature type="compositionally biased region" description="Polar residues" evidence="1">
    <location>
        <begin position="48"/>
        <end position="61"/>
    </location>
</feature>
<evidence type="ECO:0000313" key="3">
    <source>
        <dbReference type="Proteomes" id="UP001161247"/>
    </source>
</evidence>
<feature type="compositionally biased region" description="Basic and acidic residues" evidence="1">
    <location>
        <begin position="27"/>
        <end position="43"/>
    </location>
</feature>
<dbReference type="AlphaFoldDB" id="A0AAV1DXE9"/>
<feature type="compositionally biased region" description="Basic and acidic residues" evidence="1">
    <location>
        <begin position="1"/>
        <end position="14"/>
    </location>
</feature>
<dbReference type="Proteomes" id="UP001161247">
    <property type="component" value="Chromosome 7"/>
</dbReference>
<protein>
    <submittedName>
        <fullName evidence="2">OLC1v1012954C1</fullName>
    </submittedName>
</protein>
<evidence type="ECO:0000313" key="2">
    <source>
        <dbReference type="EMBL" id="CAI9112497.1"/>
    </source>
</evidence>
<accession>A0AAV1DXE9</accession>
<sequence length="202" mass="23390">MKKIQDKVDLEAQRKNSTTIGEGMKLTTEKVGREASLRVDLKSKGQIYGQQSNQKESAVSQRSEEDNGQEPMIRNANVGKVIEELREVIRKPNDKGKLVKQQLENQTKPLPQTVTRKIQISSEIERKQELSFNMITARRKSHVEIGESREQQEIDEPWIIIGDFNTLLHEKEKLKGRAVQMTDIEYFKMILENCQLQVMRQV</sequence>
<reference evidence="2" key="1">
    <citation type="submission" date="2023-03" db="EMBL/GenBank/DDBJ databases">
        <authorList>
            <person name="Julca I."/>
        </authorList>
    </citation>
    <scope>NUCLEOTIDE SEQUENCE</scope>
</reference>
<organism evidence="2 3">
    <name type="scientific">Oldenlandia corymbosa var. corymbosa</name>
    <dbReference type="NCBI Taxonomy" id="529605"/>
    <lineage>
        <taxon>Eukaryota</taxon>
        <taxon>Viridiplantae</taxon>
        <taxon>Streptophyta</taxon>
        <taxon>Embryophyta</taxon>
        <taxon>Tracheophyta</taxon>
        <taxon>Spermatophyta</taxon>
        <taxon>Magnoliopsida</taxon>
        <taxon>eudicotyledons</taxon>
        <taxon>Gunneridae</taxon>
        <taxon>Pentapetalae</taxon>
        <taxon>asterids</taxon>
        <taxon>lamiids</taxon>
        <taxon>Gentianales</taxon>
        <taxon>Rubiaceae</taxon>
        <taxon>Rubioideae</taxon>
        <taxon>Spermacoceae</taxon>
        <taxon>Hedyotis-Oldenlandia complex</taxon>
        <taxon>Oldenlandia</taxon>
    </lineage>
</organism>
<gene>
    <name evidence="2" type="ORF">OLC1_LOCUS19689</name>
</gene>